<dbReference type="GO" id="GO:0016705">
    <property type="term" value="F:oxidoreductase activity, acting on paired donors, with incorporation or reduction of molecular oxygen"/>
    <property type="evidence" value="ECO:0007669"/>
    <property type="project" value="InterPro"/>
</dbReference>
<dbReference type="Gene3D" id="2.60.120.620">
    <property type="entry name" value="q2cbj1_9rhob like domain"/>
    <property type="match status" value="1"/>
</dbReference>
<keyword evidence="4" id="KW-0560">Oxidoreductase</keyword>
<dbReference type="InterPro" id="IPR005123">
    <property type="entry name" value="Oxoglu/Fe-dep_dioxygenase_dom"/>
</dbReference>
<evidence type="ECO:0000256" key="1">
    <source>
        <dbReference type="ARBA" id="ARBA00001961"/>
    </source>
</evidence>
<evidence type="ECO:0000256" key="3">
    <source>
        <dbReference type="ARBA" id="ARBA00022964"/>
    </source>
</evidence>
<feature type="domain" description="Fe2OG dioxygenase" evidence="6">
    <location>
        <begin position="225"/>
        <end position="314"/>
    </location>
</feature>
<name>A0A7R9TS44_9VIRI</name>
<evidence type="ECO:0000313" key="7">
    <source>
        <dbReference type="EMBL" id="CAD8243658.1"/>
    </source>
</evidence>
<accession>A0A7R9TS44</accession>
<reference evidence="7" key="1">
    <citation type="submission" date="2021-01" db="EMBL/GenBank/DDBJ databases">
        <authorList>
            <person name="Corre E."/>
            <person name="Pelletier E."/>
            <person name="Niang G."/>
            <person name="Scheremetjew M."/>
            <person name="Finn R."/>
            <person name="Kale V."/>
            <person name="Holt S."/>
            <person name="Cochrane G."/>
            <person name="Meng A."/>
            <person name="Brown T."/>
            <person name="Cohen L."/>
        </authorList>
    </citation>
    <scope>NUCLEOTIDE SEQUENCE</scope>
    <source>
        <strain evidence="7">CCMP1413</strain>
    </source>
</reference>
<dbReference type="InterPro" id="IPR006620">
    <property type="entry name" value="Pro_4_hyd_alph"/>
</dbReference>
<dbReference type="GO" id="GO:0005506">
    <property type="term" value="F:iron ion binding"/>
    <property type="evidence" value="ECO:0007669"/>
    <property type="project" value="InterPro"/>
</dbReference>
<dbReference type="PROSITE" id="PS51471">
    <property type="entry name" value="FE2OG_OXY"/>
    <property type="match status" value="1"/>
</dbReference>
<dbReference type="GO" id="GO:0031418">
    <property type="term" value="F:L-ascorbic acid binding"/>
    <property type="evidence" value="ECO:0007669"/>
    <property type="project" value="InterPro"/>
</dbReference>
<organism evidence="7">
    <name type="scientific">Prasinoderma coloniale</name>
    <dbReference type="NCBI Taxonomy" id="156133"/>
    <lineage>
        <taxon>Eukaryota</taxon>
        <taxon>Viridiplantae</taxon>
        <taxon>Prasinodermophyta</taxon>
        <taxon>Prasinodermophyceae</taxon>
        <taxon>Prasinodermales</taxon>
        <taxon>Prasinodermaceae</taxon>
        <taxon>Prasinoderma</taxon>
    </lineage>
</organism>
<sequence length="319" mass="33020">MAARGLPSPCGCARCTFERAGRDAAAVGAASDVRLLADLATEEGRHDEAAALHAERQARATDGAAIADAGYARGAALMAANRWADAHRVWREAAEACPEHSLLAGVEAKRRAYSCAASAFRPLPKGFADACATHRLSPLHRVVVTPPLLSAEQCAAIVSAAEAAAEARGGWTTSRHYGVPTTDVPLAEVPEALAVFREAWARALAPALAALFPDAVEGVPASRLRVHDAFVVRYDSAERRGLPRHRDEAQISATLALNAPPAYAGGGTHFPALGRAIDASNVGGAVLFEGGAVEHAGEVITAGTRYIVAIFAGAGEGED</sequence>
<evidence type="ECO:0000256" key="2">
    <source>
        <dbReference type="ARBA" id="ARBA00022723"/>
    </source>
</evidence>
<keyword evidence="5" id="KW-0408">Iron</keyword>
<proteinExistence type="predicted"/>
<evidence type="ECO:0000259" key="6">
    <source>
        <dbReference type="PROSITE" id="PS51471"/>
    </source>
</evidence>
<protein>
    <recommendedName>
        <fullName evidence="6">Fe2OG dioxygenase domain-containing protein</fullName>
    </recommendedName>
</protein>
<gene>
    <name evidence="7" type="ORF">PCOL08062_LOCUS8236</name>
</gene>
<dbReference type="GO" id="GO:0051213">
    <property type="term" value="F:dioxygenase activity"/>
    <property type="evidence" value="ECO:0007669"/>
    <property type="project" value="UniProtKB-KW"/>
</dbReference>
<evidence type="ECO:0000256" key="4">
    <source>
        <dbReference type="ARBA" id="ARBA00023002"/>
    </source>
</evidence>
<dbReference type="EMBL" id="HBDZ01010807">
    <property type="protein sequence ID" value="CAD8243658.1"/>
    <property type="molecule type" value="Transcribed_RNA"/>
</dbReference>
<keyword evidence="2" id="KW-0479">Metal-binding</keyword>
<dbReference type="AlphaFoldDB" id="A0A7R9TS44"/>
<keyword evidence="3" id="KW-0223">Dioxygenase</keyword>
<comment type="cofactor">
    <cofactor evidence="1">
        <name>L-ascorbate</name>
        <dbReference type="ChEBI" id="CHEBI:38290"/>
    </cofactor>
</comment>
<evidence type="ECO:0000256" key="5">
    <source>
        <dbReference type="ARBA" id="ARBA00023004"/>
    </source>
</evidence>
<dbReference type="SMART" id="SM00702">
    <property type="entry name" value="P4Hc"/>
    <property type="match status" value="1"/>
</dbReference>